<dbReference type="InterPro" id="IPR014721">
    <property type="entry name" value="Ribsml_uS5_D2-typ_fold_subgr"/>
</dbReference>
<proteinExistence type="inferred from homology"/>
<dbReference type="SMART" id="SM00889">
    <property type="entry name" value="EFG_IV"/>
    <property type="match status" value="1"/>
</dbReference>
<dbReference type="InterPro" id="IPR047872">
    <property type="entry name" value="EFG_IV"/>
</dbReference>
<keyword evidence="4 8" id="KW-0251">Elongation factor</keyword>
<evidence type="ECO:0000259" key="9">
    <source>
        <dbReference type="PROSITE" id="PS51722"/>
    </source>
</evidence>
<evidence type="ECO:0000256" key="4">
    <source>
        <dbReference type="ARBA" id="ARBA00022768"/>
    </source>
</evidence>
<dbReference type="InterPro" id="IPR041095">
    <property type="entry name" value="EFG_II"/>
</dbReference>
<dbReference type="GO" id="GO:0032790">
    <property type="term" value="P:ribosome disassembly"/>
    <property type="evidence" value="ECO:0007669"/>
    <property type="project" value="TreeGrafter"/>
</dbReference>
<dbReference type="CDD" id="cd01434">
    <property type="entry name" value="EFG_mtEFG1_IV"/>
    <property type="match status" value="1"/>
</dbReference>
<dbReference type="GO" id="GO:0005737">
    <property type="term" value="C:cytoplasm"/>
    <property type="evidence" value="ECO:0007669"/>
    <property type="project" value="UniProtKB-SubCell"/>
</dbReference>
<dbReference type="RefSeq" id="WP_148972446.1">
    <property type="nucleotide sequence ID" value="NZ_CP043314.1"/>
</dbReference>
<dbReference type="FunFam" id="2.40.30.10:FF:000006">
    <property type="entry name" value="Elongation factor G"/>
    <property type="match status" value="1"/>
</dbReference>
<dbReference type="GO" id="GO:0003924">
    <property type="term" value="F:GTPase activity"/>
    <property type="evidence" value="ECO:0007669"/>
    <property type="project" value="InterPro"/>
</dbReference>
<feature type="binding site" evidence="8">
    <location>
        <begin position="141"/>
        <end position="144"/>
    </location>
    <ligand>
        <name>GTP</name>
        <dbReference type="ChEBI" id="CHEBI:37565"/>
    </ligand>
</feature>
<dbReference type="InterPro" id="IPR053905">
    <property type="entry name" value="EF-G-like_DII"/>
</dbReference>
<sequence>MNKSASFDLNFYRNIGIIAHIDAGKTTTTERILYYTGKTHKIGEVHEGQATMDFMVQEQERGITIGSAATNCSWTKDENLYNVNIIDTPGHVDFTVEVERSLRVLDGAVVVFDGVAGVEPQSETVWIQANKHRVPRICFVNKMDRSGADFYRCVSMIEDRLDGKPLVLNIPIGCESDFKGIIDLVSMKSVIWQGDDLGASFVVGEIPSDLVDKANEWRDSLTEEIRSCLLDEINDENEELMMSYIEGEKEIPLNLLKDMIRKGTLAAKFFPTLCGSSFKNKGVQTLLDAVADYLPSPLDLTEIKGTNPKTDEEIVRKHNIDDHFSGLAFKITCDKYVGTLTYFRVYSGTLKVGDSYLNSTSGKKGKIGRMLLLHANSREDIKEAKAGDVVALCGIDATTGDTLCDPSNPILLESIEFPEPVMSLSLEPESKAEIDKLSKALESLKKEDPSFQVTTNIETQQTLIHGMGELQLDVIADRLKREFKVGVKVGAPEVSYREKYRKPVEINYQHKKQSGGAGQFAYVEMEFHPLESGSDFVFESKIKEGAIPREYIPGVEKGVRSAMTTGYYGYPMVDFKAVLVDGSYHDVDSSVYAFDFAAREAFRKSVSGGENSVLLEPLMDVEITSPEDYMGTIIGDVSGKRGEIKSTDSIGKITVIKCFIPLSEMFGYIGHLRQISNGRASFSMKFSKYSEAPSHIAEKVKKSK</sequence>
<dbReference type="InterPro" id="IPR031157">
    <property type="entry name" value="G_TR_CS"/>
</dbReference>
<dbReference type="GO" id="GO:0097216">
    <property type="term" value="F:guanosine tetraphosphate binding"/>
    <property type="evidence" value="ECO:0007669"/>
    <property type="project" value="UniProtKB-ARBA"/>
</dbReference>
<keyword evidence="3 8" id="KW-0547">Nucleotide-binding</keyword>
<dbReference type="Gene3D" id="3.40.50.300">
    <property type="entry name" value="P-loop containing nucleotide triphosphate hydrolases"/>
    <property type="match status" value="1"/>
</dbReference>
<evidence type="ECO:0000256" key="6">
    <source>
        <dbReference type="ARBA" id="ARBA00023134"/>
    </source>
</evidence>
<keyword evidence="6 8" id="KW-0342">GTP-binding</keyword>
<evidence type="ECO:0000256" key="2">
    <source>
        <dbReference type="ARBA" id="ARBA00017872"/>
    </source>
</evidence>
<gene>
    <name evidence="8 10" type="primary">fusA</name>
    <name evidence="10" type="ORF">FZC36_00400</name>
</gene>
<organism evidence="10 11">
    <name type="scientific">Candidatus Nesciobacter abundans</name>
    <dbReference type="NCBI Taxonomy" id="2601668"/>
    <lineage>
        <taxon>Bacteria</taxon>
        <taxon>Pseudomonadati</taxon>
        <taxon>Pseudomonadota</taxon>
        <taxon>Alphaproteobacteria</taxon>
        <taxon>Holosporales</taxon>
        <taxon>Holosporaceae</taxon>
        <taxon>Candidatus Nesciobacter</taxon>
    </lineage>
</organism>
<dbReference type="HAMAP" id="MF_00054_B">
    <property type="entry name" value="EF_G_EF_2_B"/>
    <property type="match status" value="1"/>
</dbReference>
<feature type="binding site" evidence="8">
    <location>
        <begin position="87"/>
        <end position="91"/>
    </location>
    <ligand>
        <name>GTP</name>
        <dbReference type="ChEBI" id="CHEBI:37565"/>
    </ligand>
</feature>
<comment type="subcellular location">
    <subcellularLocation>
        <location evidence="8">Cytoplasm</location>
    </subcellularLocation>
</comment>
<dbReference type="Pfam" id="PF22042">
    <property type="entry name" value="EF-G_D2"/>
    <property type="match status" value="1"/>
</dbReference>
<dbReference type="KEGG" id="nabu:FZC36_00400"/>
<accession>A0A5C0UII4</accession>
<dbReference type="Pfam" id="PF00679">
    <property type="entry name" value="EFG_C"/>
    <property type="match status" value="1"/>
</dbReference>
<dbReference type="InterPro" id="IPR009022">
    <property type="entry name" value="EFG_III"/>
</dbReference>
<dbReference type="FunFam" id="3.30.70.870:FF:000001">
    <property type="entry name" value="Elongation factor G"/>
    <property type="match status" value="1"/>
</dbReference>
<dbReference type="GO" id="GO:0003746">
    <property type="term" value="F:translation elongation factor activity"/>
    <property type="evidence" value="ECO:0007669"/>
    <property type="project" value="UniProtKB-UniRule"/>
</dbReference>
<dbReference type="CDD" id="cd03713">
    <property type="entry name" value="EFG_mtEFG_C"/>
    <property type="match status" value="1"/>
</dbReference>
<keyword evidence="8" id="KW-0963">Cytoplasm</keyword>
<evidence type="ECO:0000313" key="11">
    <source>
        <dbReference type="Proteomes" id="UP000324924"/>
    </source>
</evidence>
<dbReference type="SUPFAM" id="SSF54980">
    <property type="entry name" value="EF-G C-terminal domain-like"/>
    <property type="match status" value="2"/>
</dbReference>
<evidence type="ECO:0000256" key="5">
    <source>
        <dbReference type="ARBA" id="ARBA00022917"/>
    </source>
</evidence>
<dbReference type="PROSITE" id="PS51722">
    <property type="entry name" value="G_TR_2"/>
    <property type="match status" value="1"/>
</dbReference>
<dbReference type="PANTHER" id="PTHR43261">
    <property type="entry name" value="TRANSLATION ELONGATION FACTOR G-RELATED"/>
    <property type="match status" value="1"/>
</dbReference>
<dbReference type="InterPro" id="IPR009000">
    <property type="entry name" value="Transl_B-barrel_sf"/>
</dbReference>
<dbReference type="Gene3D" id="3.30.70.870">
    <property type="entry name" value="Elongation Factor G (Translational Gtpase), domain 3"/>
    <property type="match status" value="1"/>
</dbReference>
<dbReference type="InterPro" id="IPR005225">
    <property type="entry name" value="Small_GTP-bd"/>
</dbReference>
<dbReference type="CDD" id="cd01886">
    <property type="entry name" value="EF-G"/>
    <property type="match status" value="1"/>
</dbReference>
<dbReference type="CDD" id="cd04088">
    <property type="entry name" value="EFG_mtEFG_II"/>
    <property type="match status" value="1"/>
</dbReference>
<dbReference type="InterPro" id="IPR027417">
    <property type="entry name" value="P-loop_NTPase"/>
</dbReference>
<comment type="similarity">
    <text evidence="1 8">Belongs to the TRAFAC class translation factor GTPase superfamily. Classic translation factor GTPase family. EF-G/EF-2 subfamily.</text>
</comment>
<dbReference type="Gene3D" id="2.40.30.10">
    <property type="entry name" value="Translation factors"/>
    <property type="match status" value="1"/>
</dbReference>
<feature type="binding site" evidence="8">
    <location>
        <begin position="19"/>
        <end position="26"/>
    </location>
    <ligand>
        <name>GTP</name>
        <dbReference type="ChEBI" id="CHEBI:37565"/>
    </ligand>
</feature>
<dbReference type="SUPFAM" id="SSF52540">
    <property type="entry name" value="P-loop containing nucleoside triphosphate hydrolases"/>
    <property type="match status" value="1"/>
</dbReference>
<dbReference type="NCBIfam" id="NF009381">
    <property type="entry name" value="PRK12740.1-5"/>
    <property type="match status" value="1"/>
</dbReference>
<dbReference type="Pfam" id="PF03764">
    <property type="entry name" value="EFG_IV"/>
    <property type="match status" value="1"/>
</dbReference>
<dbReference type="InterPro" id="IPR035647">
    <property type="entry name" value="EFG_III/V"/>
</dbReference>
<dbReference type="SUPFAM" id="SSF54211">
    <property type="entry name" value="Ribosomal protein S5 domain 2-like"/>
    <property type="match status" value="1"/>
</dbReference>
<dbReference type="EMBL" id="CP043314">
    <property type="protein sequence ID" value="QEK39323.1"/>
    <property type="molecule type" value="Genomic_DNA"/>
</dbReference>
<feature type="domain" description="Tr-type G" evidence="9">
    <location>
        <begin position="10"/>
        <end position="298"/>
    </location>
</feature>
<dbReference type="GO" id="GO:0005525">
    <property type="term" value="F:GTP binding"/>
    <property type="evidence" value="ECO:0007669"/>
    <property type="project" value="UniProtKB-UniRule"/>
</dbReference>
<protein>
    <recommendedName>
        <fullName evidence="2 8">Elongation factor G</fullName>
        <shortName evidence="8">EF-G</shortName>
    </recommendedName>
</protein>
<evidence type="ECO:0000313" key="10">
    <source>
        <dbReference type="EMBL" id="QEK39323.1"/>
    </source>
</evidence>
<dbReference type="NCBIfam" id="TIGR00484">
    <property type="entry name" value="EF-G"/>
    <property type="match status" value="1"/>
</dbReference>
<dbReference type="Gene3D" id="3.30.70.240">
    <property type="match status" value="1"/>
</dbReference>
<dbReference type="InterPro" id="IPR005517">
    <property type="entry name" value="Transl_elong_EFG/EF2_IV"/>
</dbReference>
<dbReference type="AlphaFoldDB" id="A0A5C0UII4"/>
<dbReference type="Gene3D" id="3.30.230.10">
    <property type="match status" value="1"/>
</dbReference>
<evidence type="ECO:0000256" key="7">
    <source>
        <dbReference type="ARBA" id="ARBA00024731"/>
    </source>
</evidence>
<dbReference type="Proteomes" id="UP000324924">
    <property type="component" value="Chromosome"/>
</dbReference>
<dbReference type="NCBIfam" id="TIGR00231">
    <property type="entry name" value="small_GTP"/>
    <property type="match status" value="1"/>
</dbReference>
<dbReference type="Pfam" id="PF00009">
    <property type="entry name" value="GTP_EFTU"/>
    <property type="match status" value="1"/>
</dbReference>
<evidence type="ECO:0000256" key="1">
    <source>
        <dbReference type="ARBA" id="ARBA00005870"/>
    </source>
</evidence>
<name>A0A5C0UII4_9PROT</name>
<evidence type="ECO:0000256" key="8">
    <source>
        <dbReference type="HAMAP-Rule" id="MF_00054"/>
    </source>
</evidence>
<dbReference type="SUPFAM" id="SSF50447">
    <property type="entry name" value="Translation proteins"/>
    <property type="match status" value="1"/>
</dbReference>
<keyword evidence="5 8" id="KW-0648">Protein biosynthesis</keyword>
<evidence type="ECO:0000256" key="3">
    <source>
        <dbReference type="ARBA" id="ARBA00022741"/>
    </source>
</evidence>
<dbReference type="OrthoDB" id="9802948at2"/>
<comment type="function">
    <text evidence="7 8">Catalyzes the GTP-dependent ribosomal translocation step during translation elongation. During this step, the ribosome changes from the pre-translocational (PRE) to the post-translocational (POST) state as the newly formed A-site-bound peptidyl-tRNA and P-site-bound deacylated tRNA move to the P and E sites, respectively. Catalyzes the coordinated movement of the two tRNA molecules, the mRNA and conformational changes in the ribosome.</text>
</comment>
<dbReference type="PROSITE" id="PS00301">
    <property type="entry name" value="G_TR_1"/>
    <property type="match status" value="1"/>
</dbReference>
<keyword evidence="11" id="KW-1185">Reference proteome</keyword>
<reference evidence="10 11" key="1">
    <citation type="submission" date="2019-08" db="EMBL/GenBank/DDBJ databases">
        <title>Highly reduced genomes of protist endosymbionts show evolutionary convergence.</title>
        <authorList>
            <person name="George E."/>
            <person name="Husnik F."/>
            <person name="Tashyreva D."/>
            <person name="Prokopchuk G."/>
            <person name="Horak A."/>
            <person name="Kwong W.K."/>
            <person name="Lukes J."/>
            <person name="Keeling P.J."/>
        </authorList>
    </citation>
    <scope>NUCLEOTIDE SEQUENCE [LARGE SCALE GENOMIC DNA]</scope>
    <source>
        <strain evidence="10">1604HC</strain>
    </source>
</reference>
<dbReference type="InterPro" id="IPR004540">
    <property type="entry name" value="Transl_elong_EFG/EF2"/>
</dbReference>
<dbReference type="PANTHER" id="PTHR43261:SF1">
    <property type="entry name" value="RIBOSOME-RELEASING FACTOR 2, MITOCHONDRIAL"/>
    <property type="match status" value="1"/>
</dbReference>
<dbReference type="FunFam" id="3.40.50.300:FF:000029">
    <property type="entry name" value="Elongation factor G"/>
    <property type="match status" value="1"/>
</dbReference>
<dbReference type="InterPro" id="IPR000795">
    <property type="entry name" value="T_Tr_GTP-bd_dom"/>
</dbReference>
<dbReference type="InterPro" id="IPR035649">
    <property type="entry name" value="EFG_V"/>
</dbReference>
<dbReference type="InterPro" id="IPR020568">
    <property type="entry name" value="Ribosomal_Su5_D2-typ_SF"/>
</dbReference>
<dbReference type="InterPro" id="IPR000640">
    <property type="entry name" value="EFG_V-like"/>
</dbReference>
<dbReference type="CDD" id="cd16262">
    <property type="entry name" value="EFG_III"/>
    <property type="match status" value="1"/>
</dbReference>
<dbReference type="FunFam" id="3.30.70.240:FF:000001">
    <property type="entry name" value="Elongation factor G"/>
    <property type="match status" value="1"/>
</dbReference>
<dbReference type="Pfam" id="PF14492">
    <property type="entry name" value="EFG_III"/>
    <property type="match status" value="1"/>
</dbReference>
<dbReference type="SMART" id="SM00838">
    <property type="entry name" value="EFG_C"/>
    <property type="match status" value="1"/>
</dbReference>
<dbReference type="PRINTS" id="PR00315">
    <property type="entry name" value="ELONGATNFCT"/>
</dbReference>